<comment type="caution">
    <text evidence="1">The sequence shown here is derived from an EMBL/GenBank/DDBJ whole genome shotgun (WGS) entry which is preliminary data.</text>
</comment>
<dbReference type="RefSeq" id="WP_036333525.1">
    <property type="nucleotide sequence ID" value="NZ_JPMX01000009.1"/>
</dbReference>
<name>A0A098YBP4_9ACTN</name>
<protein>
    <submittedName>
        <fullName evidence="1">Uncharacterized protein</fullName>
    </submittedName>
</protein>
<evidence type="ECO:0000313" key="2">
    <source>
        <dbReference type="Proteomes" id="UP000029713"/>
    </source>
</evidence>
<sequence length="95" mass="10552">MSTNATETHRQKRHPNEVACPTWCARHQDVDAGTPDAFRVHRSRTRRTAGYQVQLQRVDDDQAGRTVVLLDDTELTAKQAQALAEVLQAAAGDAR</sequence>
<dbReference type="InterPro" id="IPR029057">
    <property type="entry name" value="PRTase-like"/>
</dbReference>
<dbReference type="EMBL" id="JPMX01000009">
    <property type="protein sequence ID" value="KGH48243.1"/>
    <property type="molecule type" value="Genomic_DNA"/>
</dbReference>
<accession>A0A098YBP4</accession>
<gene>
    <name evidence="1" type="ORF">IN07_03305</name>
</gene>
<dbReference type="Proteomes" id="UP000029713">
    <property type="component" value="Unassembled WGS sequence"/>
</dbReference>
<dbReference type="SUPFAM" id="SSF53271">
    <property type="entry name" value="PRTase-like"/>
    <property type="match status" value="1"/>
</dbReference>
<dbReference type="OrthoDB" id="9997296at2"/>
<keyword evidence="2" id="KW-1185">Reference proteome</keyword>
<dbReference type="AlphaFoldDB" id="A0A098YBP4"/>
<proteinExistence type="predicted"/>
<organism evidence="1 2">
    <name type="scientific">Modestobacter caceresii</name>
    <dbReference type="NCBI Taxonomy" id="1522368"/>
    <lineage>
        <taxon>Bacteria</taxon>
        <taxon>Bacillati</taxon>
        <taxon>Actinomycetota</taxon>
        <taxon>Actinomycetes</taxon>
        <taxon>Geodermatophilales</taxon>
        <taxon>Geodermatophilaceae</taxon>
        <taxon>Modestobacter</taxon>
    </lineage>
</organism>
<evidence type="ECO:0000313" key="1">
    <source>
        <dbReference type="EMBL" id="KGH48243.1"/>
    </source>
</evidence>
<dbReference type="STRING" id="1522368.IN07_03305"/>
<reference evidence="1 2" key="1">
    <citation type="submission" date="2014-07" db="EMBL/GenBank/DDBJ databases">
        <title>Biosystematic studies on Modestobacter strains isolated from extreme hyper-arid desert soil and from historic building.</title>
        <authorList>
            <person name="Bukarasam K."/>
            <person name="Bull A."/>
            <person name="Girard G."/>
            <person name="van Wezel G."/>
            <person name="Goodfellow M."/>
        </authorList>
    </citation>
    <scope>NUCLEOTIDE SEQUENCE [LARGE SCALE GENOMIC DNA]</scope>
    <source>
        <strain evidence="1 2">KNN45-2b</strain>
    </source>
</reference>